<dbReference type="AlphaFoldDB" id="A0A382BMQ3"/>
<sequence>MSATAHPTRELILRTLKEGPQSTLDLEKVTGENRYNLYHHLSVLEDVPLITSSIGEGRSKVFELYNPKRPEVAFVVLDSRDKEEAKALKKILKLLDEETAEGVPHRRDIRRAKMVFYYPWSSEE</sequence>
<organism evidence="2">
    <name type="scientific">marine metagenome</name>
    <dbReference type="NCBI Taxonomy" id="408172"/>
    <lineage>
        <taxon>unclassified sequences</taxon>
        <taxon>metagenomes</taxon>
        <taxon>ecological metagenomes</taxon>
    </lineage>
</organism>
<reference evidence="2" key="1">
    <citation type="submission" date="2018-05" db="EMBL/GenBank/DDBJ databases">
        <authorList>
            <person name="Lanie J.A."/>
            <person name="Ng W.-L."/>
            <person name="Kazmierczak K.M."/>
            <person name="Andrzejewski T.M."/>
            <person name="Davidsen T.M."/>
            <person name="Wayne K.J."/>
            <person name="Tettelin H."/>
            <person name="Glass J.I."/>
            <person name="Rusch D."/>
            <person name="Podicherti R."/>
            <person name="Tsui H.-C.T."/>
            <person name="Winkler M.E."/>
        </authorList>
    </citation>
    <scope>NUCLEOTIDE SEQUENCE</scope>
</reference>
<dbReference type="SMART" id="SM00418">
    <property type="entry name" value="HTH_ARSR"/>
    <property type="match status" value="1"/>
</dbReference>
<evidence type="ECO:0000259" key="1">
    <source>
        <dbReference type="SMART" id="SM00418"/>
    </source>
</evidence>
<accession>A0A382BMQ3</accession>
<dbReference type="InterPro" id="IPR001845">
    <property type="entry name" value="HTH_ArsR_DNA-bd_dom"/>
</dbReference>
<dbReference type="InterPro" id="IPR011991">
    <property type="entry name" value="ArsR-like_HTH"/>
</dbReference>
<dbReference type="SUPFAM" id="SSF46785">
    <property type="entry name" value="Winged helix' DNA-binding domain"/>
    <property type="match status" value="1"/>
</dbReference>
<evidence type="ECO:0000313" key="2">
    <source>
        <dbReference type="EMBL" id="SVB15100.1"/>
    </source>
</evidence>
<dbReference type="InterPro" id="IPR036388">
    <property type="entry name" value="WH-like_DNA-bd_sf"/>
</dbReference>
<dbReference type="Gene3D" id="1.10.10.10">
    <property type="entry name" value="Winged helix-like DNA-binding domain superfamily/Winged helix DNA-binding domain"/>
    <property type="match status" value="1"/>
</dbReference>
<dbReference type="Pfam" id="PF12840">
    <property type="entry name" value="HTH_20"/>
    <property type="match status" value="1"/>
</dbReference>
<proteinExistence type="predicted"/>
<gene>
    <name evidence="2" type="ORF">METZ01_LOCUS167954</name>
</gene>
<dbReference type="CDD" id="cd00090">
    <property type="entry name" value="HTH_ARSR"/>
    <property type="match status" value="1"/>
</dbReference>
<dbReference type="GO" id="GO:0003700">
    <property type="term" value="F:DNA-binding transcription factor activity"/>
    <property type="evidence" value="ECO:0007669"/>
    <property type="project" value="InterPro"/>
</dbReference>
<protein>
    <recommendedName>
        <fullName evidence="1">HTH arsR-type domain-containing protein</fullName>
    </recommendedName>
</protein>
<dbReference type="EMBL" id="UINC01030538">
    <property type="protein sequence ID" value="SVB15100.1"/>
    <property type="molecule type" value="Genomic_DNA"/>
</dbReference>
<name>A0A382BMQ3_9ZZZZ</name>
<dbReference type="InterPro" id="IPR036390">
    <property type="entry name" value="WH_DNA-bd_sf"/>
</dbReference>
<feature type="domain" description="HTH arsR-type" evidence="1">
    <location>
        <begin position="1"/>
        <end position="78"/>
    </location>
</feature>